<accession>A0A5N6GLB7</accession>
<name>A0A5N6GLB7_ASPFL</name>
<keyword evidence="1" id="KW-1133">Transmembrane helix</keyword>
<dbReference type="EMBL" id="ML734659">
    <property type="protein sequence ID" value="KAB8242625.1"/>
    <property type="molecule type" value="Genomic_DNA"/>
</dbReference>
<organism evidence="2">
    <name type="scientific">Aspergillus flavus</name>
    <dbReference type="NCBI Taxonomy" id="5059"/>
    <lineage>
        <taxon>Eukaryota</taxon>
        <taxon>Fungi</taxon>
        <taxon>Dikarya</taxon>
        <taxon>Ascomycota</taxon>
        <taxon>Pezizomycotina</taxon>
        <taxon>Eurotiomycetes</taxon>
        <taxon>Eurotiomycetidae</taxon>
        <taxon>Eurotiales</taxon>
        <taxon>Aspergillaceae</taxon>
        <taxon>Aspergillus</taxon>
        <taxon>Aspergillus subgen. Circumdati</taxon>
    </lineage>
</organism>
<sequence length="129" mass="15074">MLRLSRNGGPSVERVSRELLGFTPPHPRTYSYSSPFFHFLILLWFRILPYFQFFLPVVFVIRTYLKTFSGTYQSSLIAVGRSLVTACRIIFLKRAIQLSRMWIQLHLDRFCKGCVVDRSSLRLSGYTQS</sequence>
<keyword evidence="1" id="KW-0472">Membrane</keyword>
<reference evidence="2" key="1">
    <citation type="submission" date="2019-04" db="EMBL/GenBank/DDBJ databases">
        <title>Friends and foes A comparative genomics study of 23 Aspergillus species from section Flavi.</title>
        <authorList>
            <consortium name="DOE Joint Genome Institute"/>
            <person name="Kjaerbolling I."/>
            <person name="Vesth T."/>
            <person name="Frisvad J.C."/>
            <person name="Nybo J.L."/>
            <person name="Theobald S."/>
            <person name="Kildgaard S."/>
            <person name="Isbrandt T."/>
            <person name="Kuo A."/>
            <person name="Sato A."/>
            <person name="Lyhne E.K."/>
            <person name="Kogle M.E."/>
            <person name="Wiebenga A."/>
            <person name="Kun R.S."/>
            <person name="Lubbers R.J."/>
            <person name="Makela M.R."/>
            <person name="Barry K."/>
            <person name="Chovatia M."/>
            <person name="Clum A."/>
            <person name="Daum C."/>
            <person name="Haridas S."/>
            <person name="He G."/>
            <person name="LaButti K."/>
            <person name="Lipzen A."/>
            <person name="Mondo S."/>
            <person name="Riley R."/>
            <person name="Salamov A."/>
            <person name="Simmons B.A."/>
            <person name="Magnuson J.K."/>
            <person name="Henrissat B."/>
            <person name="Mortensen U.H."/>
            <person name="Larsen T.O."/>
            <person name="Devries R.P."/>
            <person name="Grigoriev I.V."/>
            <person name="Machida M."/>
            <person name="Baker S.E."/>
            <person name="Andersen M.R."/>
        </authorList>
    </citation>
    <scope>NUCLEOTIDE SEQUENCE [LARGE SCALE GENOMIC DNA]</scope>
    <source>
        <strain evidence="2">CBS 121.62</strain>
    </source>
</reference>
<dbReference type="AlphaFoldDB" id="A0A5N6GLB7"/>
<evidence type="ECO:0000256" key="1">
    <source>
        <dbReference type="SAM" id="Phobius"/>
    </source>
</evidence>
<evidence type="ECO:0000313" key="2">
    <source>
        <dbReference type="EMBL" id="KAB8242625.1"/>
    </source>
</evidence>
<dbReference type="Proteomes" id="UP000325434">
    <property type="component" value="Unassembled WGS sequence"/>
</dbReference>
<gene>
    <name evidence="2" type="ORF">BDV35DRAFT_383868</name>
</gene>
<protein>
    <submittedName>
        <fullName evidence="2">Uncharacterized protein</fullName>
    </submittedName>
</protein>
<feature type="transmembrane region" description="Helical" evidence="1">
    <location>
        <begin position="36"/>
        <end position="65"/>
    </location>
</feature>
<proteinExistence type="predicted"/>
<keyword evidence="1" id="KW-0812">Transmembrane</keyword>